<name>A0AAV7M525_PLEWA</name>
<dbReference type="Proteomes" id="UP001066276">
    <property type="component" value="Chromosome 10"/>
</dbReference>
<protein>
    <submittedName>
        <fullName evidence="1">Uncharacterized protein</fullName>
    </submittedName>
</protein>
<dbReference type="EMBL" id="JANPWB010000014">
    <property type="protein sequence ID" value="KAJ1097607.1"/>
    <property type="molecule type" value="Genomic_DNA"/>
</dbReference>
<reference evidence="1" key="1">
    <citation type="journal article" date="2022" name="bioRxiv">
        <title>Sequencing and chromosome-scale assembly of the giantPleurodeles waltlgenome.</title>
        <authorList>
            <person name="Brown T."/>
            <person name="Elewa A."/>
            <person name="Iarovenko S."/>
            <person name="Subramanian E."/>
            <person name="Araus A.J."/>
            <person name="Petzold A."/>
            <person name="Susuki M."/>
            <person name="Suzuki K.-i.T."/>
            <person name="Hayashi T."/>
            <person name="Toyoda A."/>
            <person name="Oliveira C."/>
            <person name="Osipova E."/>
            <person name="Leigh N.D."/>
            <person name="Simon A."/>
            <person name="Yun M.H."/>
        </authorList>
    </citation>
    <scope>NUCLEOTIDE SEQUENCE</scope>
    <source>
        <strain evidence="1">20211129_DDA</strain>
        <tissue evidence="1">Liver</tissue>
    </source>
</reference>
<comment type="caution">
    <text evidence="1">The sequence shown here is derived from an EMBL/GenBank/DDBJ whole genome shotgun (WGS) entry which is preliminary data.</text>
</comment>
<keyword evidence="2" id="KW-1185">Reference proteome</keyword>
<accession>A0AAV7M525</accession>
<organism evidence="1 2">
    <name type="scientific">Pleurodeles waltl</name>
    <name type="common">Iberian ribbed newt</name>
    <dbReference type="NCBI Taxonomy" id="8319"/>
    <lineage>
        <taxon>Eukaryota</taxon>
        <taxon>Metazoa</taxon>
        <taxon>Chordata</taxon>
        <taxon>Craniata</taxon>
        <taxon>Vertebrata</taxon>
        <taxon>Euteleostomi</taxon>
        <taxon>Amphibia</taxon>
        <taxon>Batrachia</taxon>
        <taxon>Caudata</taxon>
        <taxon>Salamandroidea</taxon>
        <taxon>Salamandridae</taxon>
        <taxon>Pleurodelinae</taxon>
        <taxon>Pleurodeles</taxon>
    </lineage>
</organism>
<evidence type="ECO:0000313" key="2">
    <source>
        <dbReference type="Proteomes" id="UP001066276"/>
    </source>
</evidence>
<proteinExistence type="predicted"/>
<evidence type="ECO:0000313" key="1">
    <source>
        <dbReference type="EMBL" id="KAJ1097607.1"/>
    </source>
</evidence>
<dbReference type="AlphaFoldDB" id="A0AAV7M525"/>
<sequence length="80" mass="9242">MTGEDGPVKCAIVMRPEDGLRECQPEAQTRPLRVVAEWSVWRFKTHQFCEPTSKGNYSAKPNHLFWVGSFSEKRSFLELL</sequence>
<gene>
    <name evidence="1" type="ORF">NDU88_002724</name>
</gene>